<dbReference type="AlphaFoldDB" id="A0A511YVW7"/>
<dbReference type="PANTHER" id="PTHR33973:SF4">
    <property type="entry name" value="OS07G0153300 PROTEIN"/>
    <property type="match status" value="1"/>
</dbReference>
<comment type="caution">
    <text evidence="1">The sequence shown here is derived from an EMBL/GenBank/DDBJ whole genome shotgun (WGS) entry which is preliminary data.</text>
</comment>
<keyword evidence="2" id="KW-1185">Reference proteome</keyword>
<dbReference type="EMBL" id="BJYK01000001">
    <property type="protein sequence ID" value="GEN79354.1"/>
    <property type="molecule type" value="Genomic_DNA"/>
</dbReference>
<evidence type="ECO:0000313" key="2">
    <source>
        <dbReference type="Proteomes" id="UP000321484"/>
    </source>
</evidence>
<evidence type="ECO:0000313" key="1">
    <source>
        <dbReference type="EMBL" id="GEN79354.1"/>
    </source>
</evidence>
<sequence length="241" mass="26499">MPALVVGSVTHTRRTPLTHTFTYRHYTWLVDVDDLPRLRGPLGWLARFDAADHLDGGRLGGGLRGDVVRFCAARGVDVTAQDRIWMLAHARALGHVFDPMSAFWCVRPDGSVAAVVVEVHNTYGGRHAYLVRPDDAGRAVVEKAFYVSPFNPVTGTYRMRLVLGEQEAAVSIRLLVDGTPVVDAGVSGAVVPATPRAVLRTALRHAVMPYRVSTLIRLHGVVLWLRRLPVMPGSRRTQEVV</sequence>
<dbReference type="InterPro" id="IPR010775">
    <property type="entry name" value="DUF1365"/>
</dbReference>
<dbReference type="PANTHER" id="PTHR33973">
    <property type="entry name" value="OS07G0153300 PROTEIN"/>
    <property type="match status" value="1"/>
</dbReference>
<dbReference type="OrthoDB" id="9778801at2"/>
<proteinExistence type="predicted"/>
<accession>A0A511YVW7</accession>
<organism evidence="1 2">
    <name type="scientific">Actinotalea fermentans</name>
    <dbReference type="NCBI Taxonomy" id="43671"/>
    <lineage>
        <taxon>Bacteria</taxon>
        <taxon>Bacillati</taxon>
        <taxon>Actinomycetota</taxon>
        <taxon>Actinomycetes</taxon>
        <taxon>Micrococcales</taxon>
        <taxon>Cellulomonadaceae</taxon>
        <taxon>Actinotalea</taxon>
    </lineage>
</organism>
<gene>
    <name evidence="1" type="ORF">AFE02nite_10880</name>
</gene>
<name>A0A511YVW7_9CELL</name>
<dbReference type="Pfam" id="PF07103">
    <property type="entry name" value="DUF1365"/>
    <property type="match status" value="1"/>
</dbReference>
<dbReference type="Proteomes" id="UP000321484">
    <property type="component" value="Unassembled WGS sequence"/>
</dbReference>
<protein>
    <submittedName>
        <fullName evidence="1">DUF1365 domain-containing protein</fullName>
    </submittedName>
</protein>
<reference evidence="1 2" key="1">
    <citation type="submission" date="2019-07" db="EMBL/GenBank/DDBJ databases">
        <title>Whole genome shotgun sequence of Actinotalea fermentans NBRC 105374.</title>
        <authorList>
            <person name="Hosoyama A."/>
            <person name="Uohara A."/>
            <person name="Ohji S."/>
            <person name="Ichikawa N."/>
        </authorList>
    </citation>
    <scope>NUCLEOTIDE SEQUENCE [LARGE SCALE GENOMIC DNA]</scope>
    <source>
        <strain evidence="1 2">NBRC 105374</strain>
    </source>
</reference>